<evidence type="ECO:0000313" key="2">
    <source>
        <dbReference type="EMBL" id="RJT14891.1"/>
    </source>
</evidence>
<dbReference type="Pfam" id="PF00535">
    <property type="entry name" value="Glycos_transf_2"/>
    <property type="match status" value="1"/>
</dbReference>
<evidence type="ECO:0000259" key="1">
    <source>
        <dbReference type="Pfam" id="PF00535"/>
    </source>
</evidence>
<dbReference type="RefSeq" id="WP_112164391.1">
    <property type="nucleotide sequence ID" value="NZ_JYDE01000004.1"/>
</dbReference>
<sequence>MNKQIPIVIMTRNENGLLRKCIDSLLQTITCSFHIYIIDNNSNEQEQIGLLNEYSTHENITVIKNNNNLWVLGLNNHLRNIKNLSNSEYFVMTDGDVEFKNNNDTTCWLLDLISYMEQFRCLGKIGISLNWDLIAEDPFYKEIYEQERKLYNEDKKIGPLYISPVDTTAAIYRWDWSITGYEFYPDHIRYLRPELYSCRTPRTFTAEHHGWINYKLQSEASKVEEKIKCFTLMGADMKATQLNRVSNKIRVYNKLLARPMKLFWGARRRYFLLKYILRKGMRKFDNH</sequence>
<accession>A0ABX9P3X5</accession>
<comment type="caution">
    <text evidence="2">The sequence shown here is derived from an EMBL/GenBank/DDBJ whole genome shotgun (WGS) entry which is preliminary data.</text>
</comment>
<organism evidence="2 3">
    <name type="scientific">Rahnella inusitata</name>
    <dbReference type="NCBI Taxonomy" id="58169"/>
    <lineage>
        <taxon>Bacteria</taxon>
        <taxon>Pseudomonadati</taxon>
        <taxon>Pseudomonadota</taxon>
        <taxon>Gammaproteobacteria</taxon>
        <taxon>Enterobacterales</taxon>
        <taxon>Yersiniaceae</taxon>
        <taxon>Rahnella</taxon>
    </lineage>
</organism>
<dbReference type="Gene3D" id="3.90.550.10">
    <property type="entry name" value="Spore Coat Polysaccharide Biosynthesis Protein SpsA, Chain A"/>
    <property type="match status" value="1"/>
</dbReference>
<dbReference type="SUPFAM" id="SSF53448">
    <property type="entry name" value="Nucleotide-diphospho-sugar transferases"/>
    <property type="match status" value="1"/>
</dbReference>
<reference evidence="2 3" key="1">
    <citation type="submission" date="2018-09" db="EMBL/GenBank/DDBJ databases">
        <authorList>
            <person name="Le Fleche-Mateos A."/>
        </authorList>
    </citation>
    <scope>NUCLEOTIDE SEQUENCE [LARGE SCALE GENOMIC DNA]</scope>
    <source>
        <strain evidence="2 3">DSM 30078</strain>
    </source>
</reference>
<feature type="domain" description="Glycosyltransferase 2-like" evidence="1">
    <location>
        <begin position="7"/>
        <end position="102"/>
    </location>
</feature>
<proteinExistence type="predicted"/>
<dbReference type="EMBL" id="RAHG01000002">
    <property type="protein sequence ID" value="RJT14891.1"/>
    <property type="molecule type" value="Genomic_DNA"/>
</dbReference>
<evidence type="ECO:0000313" key="3">
    <source>
        <dbReference type="Proteomes" id="UP000284119"/>
    </source>
</evidence>
<dbReference type="InterPro" id="IPR001173">
    <property type="entry name" value="Glyco_trans_2-like"/>
</dbReference>
<dbReference type="Proteomes" id="UP000284119">
    <property type="component" value="Unassembled WGS sequence"/>
</dbReference>
<dbReference type="InterPro" id="IPR029044">
    <property type="entry name" value="Nucleotide-diphossugar_trans"/>
</dbReference>
<gene>
    <name evidence="2" type="ORF">D5396_05355</name>
</gene>
<keyword evidence="3" id="KW-1185">Reference proteome</keyword>
<protein>
    <submittedName>
        <fullName evidence="2">Glycosyltransferase</fullName>
    </submittedName>
</protein>
<name>A0ABX9P3X5_9GAMM</name>